<evidence type="ECO:0000313" key="2">
    <source>
        <dbReference type="EMBL" id="KAF2815827.1"/>
    </source>
</evidence>
<feature type="region of interest" description="Disordered" evidence="1">
    <location>
        <begin position="1"/>
        <end position="101"/>
    </location>
</feature>
<dbReference type="Proteomes" id="UP000504636">
    <property type="component" value="Unplaced"/>
</dbReference>
<evidence type="ECO:0008006" key="5">
    <source>
        <dbReference type="Google" id="ProtNLM"/>
    </source>
</evidence>
<feature type="region of interest" description="Disordered" evidence="1">
    <location>
        <begin position="526"/>
        <end position="560"/>
    </location>
</feature>
<accession>A0A6A6Z6D4</accession>
<dbReference type="EMBL" id="MU003693">
    <property type="protein sequence ID" value="KAF2815827.1"/>
    <property type="molecule type" value="Genomic_DNA"/>
</dbReference>
<proteinExistence type="predicted"/>
<organism evidence="2">
    <name type="scientific">Mytilinidion resinicola</name>
    <dbReference type="NCBI Taxonomy" id="574789"/>
    <lineage>
        <taxon>Eukaryota</taxon>
        <taxon>Fungi</taxon>
        <taxon>Dikarya</taxon>
        <taxon>Ascomycota</taxon>
        <taxon>Pezizomycotina</taxon>
        <taxon>Dothideomycetes</taxon>
        <taxon>Pleosporomycetidae</taxon>
        <taxon>Mytilinidiales</taxon>
        <taxon>Mytilinidiaceae</taxon>
        <taxon>Mytilinidion</taxon>
    </lineage>
</organism>
<dbReference type="PANTHER" id="PTHR37540:SF5">
    <property type="entry name" value="TRANSCRIPTION FACTOR DOMAIN-CONTAINING PROTEIN"/>
    <property type="match status" value="1"/>
</dbReference>
<feature type="compositionally biased region" description="Basic and acidic residues" evidence="1">
    <location>
        <begin position="547"/>
        <end position="560"/>
    </location>
</feature>
<dbReference type="AlphaFoldDB" id="A0A6A6Z6D4"/>
<evidence type="ECO:0000256" key="1">
    <source>
        <dbReference type="SAM" id="MobiDB-lite"/>
    </source>
</evidence>
<dbReference type="RefSeq" id="XP_033582791.1">
    <property type="nucleotide sequence ID" value="XM_033726746.1"/>
</dbReference>
<dbReference type="PANTHER" id="PTHR37540">
    <property type="entry name" value="TRANSCRIPTION FACTOR (ACR-2), PUTATIVE-RELATED-RELATED"/>
    <property type="match status" value="1"/>
</dbReference>
<dbReference type="OrthoDB" id="415825at2759"/>
<keyword evidence="3" id="KW-1185">Reference proteome</keyword>
<protein>
    <recommendedName>
        <fullName evidence="5">Transcription factor domain-containing protein</fullName>
    </recommendedName>
</protein>
<gene>
    <name evidence="2 4" type="ORF">BDZ99DRAFT_541746</name>
</gene>
<feature type="compositionally biased region" description="Low complexity" evidence="1">
    <location>
        <begin position="64"/>
        <end position="74"/>
    </location>
</feature>
<sequence>MASGSDPDQRRKRSGRKRLPPVAPGPPLQFVTATHPDDFKADSTMRNIRSHVMYKHHSHDAQQTPKSRPSTPSSTRRKSSTPSNDSKSESSDWAKKPQSSQSIDPMELFAFEWGRDGSQFVHMYVNNDNPSAVDLHQRLIAAILGPCRDFVIRTAGPSWMESIFNSYLAFLSHACVVSVYQDVSNHCLDDSPITAYTKTRVIREINERLQNHSTQTDDSTIITIIHLIVMNLSIFRARVPNGMYLQYMSTRSEPASRAIPLPESPIYCPTSHLFTNSRSPECSDHTYGILCDMVNLTNLAIMCTSSNSTPFQGSDMASYETSIHQIYTRLLLRPSARDENLETSQDWIYETCRLASLIYCRAIVHCVTISESAKAMHAHSPGLDANVARELTPTYSAGTVLDALVSAFEMTDTTNCWRTMPGVFLWICLVGGAAAWIPAAHDLPTVNPSAREWQRKAFASHATKCSIMIAFQYPNALLQAQRTMLKIQSLVTRPVASSSFDDPNFGDSQGIHPHLYLPQEHRHAQWEPPRQSLMLPPQPRSGSDLRYVAERAHLEDATDD</sequence>
<dbReference type="GeneID" id="54467639"/>
<reference evidence="4" key="2">
    <citation type="submission" date="2020-04" db="EMBL/GenBank/DDBJ databases">
        <authorList>
            <consortium name="NCBI Genome Project"/>
        </authorList>
    </citation>
    <scope>NUCLEOTIDE SEQUENCE</scope>
    <source>
        <strain evidence="4">CBS 304.34</strain>
    </source>
</reference>
<feature type="compositionally biased region" description="Basic residues" evidence="1">
    <location>
        <begin position="48"/>
        <end position="58"/>
    </location>
</feature>
<feature type="compositionally biased region" description="Basic residues" evidence="1">
    <location>
        <begin position="10"/>
        <end position="19"/>
    </location>
</feature>
<feature type="compositionally biased region" description="Basic and acidic residues" evidence="1">
    <location>
        <begin position="86"/>
        <end position="95"/>
    </location>
</feature>
<reference evidence="2 4" key="1">
    <citation type="journal article" date="2020" name="Stud. Mycol.">
        <title>101 Dothideomycetes genomes: a test case for predicting lifestyles and emergence of pathogens.</title>
        <authorList>
            <person name="Haridas S."/>
            <person name="Albert R."/>
            <person name="Binder M."/>
            <person name="Bloem J."/>
            <person name="Labutti K."/>
            <person name="Salamov A."/>
            <person name="Andreopoulos B."/>
            <person name="Baker S."/>
            <person name="Barry K."/>
            <person name="Bills G."/>
            <person name="Bluhm B."/>
            <person name="Cannon C."/>
            <person name="Castanera R."/>
            <person name="Culley D."/>
            <person name="Daum C."/>
            <person name="Ezra D."/>
            <person name="Gonzalez J."/>
            <person name="Henrissat B."/>
            <person name="Kuo A."/>
            <person name="Liang C."/>
            <person name="Lipzen A."/>
            <person name="Lutzoni F."/>
            <person name="Magnuson J."/>
            <person name="Mondo S."/>
            <person name="Nolan M."/>
            <person name="Ohm R."/>
            <person name="Pangilinan J."/>
            <person name="Park H.-J."/>
            <person name="Ramirez L."/>
            <person name="Alfaro M."/>
            <person name="Sun H."/>
            <person name="Tritt A."/>
            <person name="Yoshinaga Y."/>
            <person name="Zwiers L.-H."/>
            <person name="Turgeon B."/>
            <person name="Goodwin S."/>
            <person name="Spatafora J."/>
            <person name="Crous P."/>
            <person name="Grigoriev I."/>
        </authorList>
    </citation>
    <scope>NUCLEOTIDE SEQUENCE</scope>
    <source>
        <strain evidence="2 4">CBS 304.34</strain>
    </source>
</reference>
<reference evidence="4" key="3">
    <citation type="submission" date="2025-04" db="UniProtKB">
        <authorList>
            <consortium name="RefSeq"/>
        </authorList>
    </citation>
    <scope>IDENTIFICATION</scope>
    <source>
        <strain evidence="4">CBS 304.34</strain>
    </source>
</reference>
<evidence type="ECO:0000313" key="3">
    <source>
        <dbReference type="Proteomes" id="UP000504636"/>
    </source>
</evidence>
<evidence type="ECO:0000313" key="4">
    <source>
        <dbReference type="RefSeq" id="XP_033582791.1"/>
    </source>
</evidence>
<name>A0A6A6Z6D4_9PEZI</name>